<dbReference type="EMBL" id="BDGG01000012">
    <property type="protein sequence ID" value="GAV05678.1"/>
    <property type="molecule type" value="Genomic_DNA"/>
</dbReference>
<dbReference type="AlphaFoldDB" id="A0A1D1W0N3"/>
<keyword evidence="2" id="KW-1185">Reference proteome</keyword>
<evidence type="ECO:0000313" key="1">
    <source>
        <dbReference type="EMBL" id="GAV05678.1"/>
    </source>
</evidence>
<gene>
    <name evidence="1" type="primary">RvY_15772</name>
    <name evidence="1" type="synonym">RvY_15772.2</name>
    <name evidence="1" type="ORF">RvY_15772-2</name>
</gene>
<evidence type="ECO:0000313" key="2">
    <source>
        <dbReference type="Proteomes" id="UP000186922"/>
    </source>
</evidence>
<sequence length="100" mass="11053">MGAAVPLPTSVAIPRCQSMLENVSMFMRCLTRSIQVINHNVESSQKEIIWKKLFNRGTGTEAACGSASSFSHVSLNYSMLLCRGEARRLRTPDEYSAVTL</sequence>
<comment type="caution">
    <text evidence="1">The sequence shown here is derived from an EMBL/GenBank/DDBJ whole genome shotgun (WGS) entry which is preliminary data.</text>
</comment>
<organism evidence="1 2">
    <name type="scientific">Ramazzottius varieornatus</name>
    <name type="common">Water bear</name>
    <name type="synonym">Tardigrade</name>
    <dbReference type="NCBI Taxonomy" id="947166"/>
    <lineage>
        <taxon>Eukaryota</taxon>
        <taxon>Metazoa</taxon>
        <taxon>Ecdysozoa</taxon>
        <taxon>Tardigrada</taxon>
        <taxon>Eutardigrada</taxon>
        <taxon>Parachela</taxon>
        <taxon>Hypsibioidea</taxon>
        <taxon>Ramazzottiidae</taxon>
        <taxon>Ramazzottius</taxon>
    </lineage>
</organism>
<dbReference type="Proteomes" id="UP000186922">
    <property type="component" value="Unassembled WGS sequence"/>
</dbReference>
<reference evidence="1 2" key="1">
    <citation type="journal article" date="2016" name="Nat. Commun.">
        <title>Extremotolerant tardigrade genome and improved radiotolerance of human cultured cells by tardigrade-unique protein.</title>
        <authorList>
            <person name="Hashimoto T."/>
            <person name="Horikawa D.D."/>
            <person name="Saito Y."/>
            <person name="Kuwahara H."/>
            <person name="Kozuka-Hata H."/>
            <person name="Shin-I T."/>
            <person name="Minakuchi Y."/>
            <person name="Ohishi K."/>
            <person name="Motoyama A."/>
            <person name="Aizu T."/>
            <person name="Enomoto A."/>
            <person name="Kondo K."/>
            <person name="Tanaka S."/>
            <person name="Hara Y."/>
            <person name="Koshikawa S."/>
            <person name="Sagara H."/>
            <person name="Miura T."/>
            <person name="Yokobori S."/>
            <person name="Miyagawa K."/>
            <person name="Suzuki Y."/>
            <person name="Kubo T."/>
            <person name="Oyama M."/>
            <person name="Kohara Y."/>
            <person name="Fujiyama A."/>
            <person name="Arakawa K."/>
            <person name="Katayama T."/>
            <person name="Toyoda A."/>
            <person name="Kunieda T."/>
        </authorList>
    </citation>
    <scope>NUCLEOTIDE SEQUENCE [LARGE SCALE GENOMIC DNA]</scope>
    <source>
        <strain evidence="1 2">YOKOZUNA-1</strain>
    </source>
</reference>
<name>A0A1D1W0N3_RAMVA</name>
<protein>
    <submittedName>
        <fullName evidence="1">Uncharacterized protein</fullName>
    </submittedName>
</protein>
<accession>A0A1D1W0N3</accession>
<proteinExistence type="predicted"/>